<evidence type="ECO:0000313" key="2">
    <source>
        <dbReference type="EMBL" id="ETO33027.1"/>
    </source>
</evidence>
<gene>
    <name evidence="2" type="ORF">RFI_04080</name>
</gene>
<reference evidence="2 3" key="1">
    <citation type="journal article" date="2013" name="Curr. Biol.">
        <title>The Genome of the Foraminiferan Reticulomyxa filosa.</title>
        <authorList>
            <person name="Glockner G."/>
            <person name="Hulsmann N."/>
            <person name="Schleicher M."/>
            <person name="Noegel A.A."/>
            <person name="Eichinger L."/>
            <person name="Gallinger C."/>
            <person name="Pawlowski J."/>
            <person name="Sierra R."/>
            <person name="Euteneuer U."/>
            <person name="Pillet L."/>
            <person name="Moustafa A."/>
            <person name="Platzer M."/>
            <person name="Groth M."/>
            <person name="Szafranski K."/>
            <person name="Schliwa M."/>
        </authorList>
    </citation>
    <scope>NUCLEOTIDE SEQUENCE [LARGE SCALE GENOMIC DNA]</scope>
</reference>
<dbReference type="InterPro" id="IPR013087">
    <property type="entry name" value="Znf_C2H2_type"/>
</dbReference>
<keyword evidence="3" id="KW-1185">Reference proteome</keyword>
<protein>
    <recommendedName>
        <fullName evidence="1">C2H2-type domain-containing protein</fullName>
    </recommendedName>
</protein>
<name>X6P5Y4_RETFI</name>
<feature type="domain" description="C2H2-type" evidence="1">
    <location>
        <begin position="527"/>
        <end position="549"/>
    </location>
</feature>
<dbReference type="OrthoDB" id="9990006at2759"/>
<evidence type="ECO:0000313" key="3">
    <source>
        <dbReference type="Proteomes" id="UP000023152"/>
    </source>
</evidence>
<sequence>MLPQQQASLMKLLQTLGDQIDKSVILEAWKKHGEIGLNFVSMSKKKKKICQIDLVSIYHRIQRDNELEILRRICLSVLWNILNHPTKVKYRQLDDNALYSYLKRKCTQRGVKIDTIAVKMERYLQQFGFQKESDNNWYYSTDVQILRLWQYYEEWVNTQTRSIPKKVCMLKNGRWRDYEILLDYEYRRIMLLDVGKGKNKLKVETLQVGNPKKSSLEFNVCIEWYNDSSTIATTCTKWFCVILNDSWHFRTETLQEIYALSDLCSVKQTNKQKKICARVFGMKIMFNSFHVVWKDRCMCLHKEPCNPYWMTLRKGLDRLKKKYEMAAEYDNGAKKLIAFENKYEQCNPVIPLYTNENMLLHDIYKNVDHYPKVQVSWKIIGISIIPYKCTKRIFLRNIKNNKNERIDLKERPAFNPFLYKYDLHKLKPVHFAIHTNFACTIELKQLLHEIITNGYLLDLISKKLPNTNQDIIKQRIRYNEQNPEELVLNDNILTILQKVKILYHNDVHKYMGYPLQLHHICAILLYCNESCNAAFSFDQMQFKHEKWKHLDIYLYTAIQILHRHERREENVMELYCGLKGVRLENIENEIKVGFFISYVQACDNIQVARISKSNEGCILHFHPSMRRANIIFSCDMSWISPCQYGHEILFARSFVYFDMNAKAMSETNKWNAKVESEDKYTQMILLTWTEYDQFIQHITNISIMHKHKINLNLIYISFKYLCDGDMNKATKLLREFKEWKLNDNNKQKYKDWKKEFVKHRCCDRAINLFHIFLTENGILRGHNPVKYAAICTASNGLPYVENDKKTMKKGKRHEFIK</sequence>
<dbReference type="EMBL" id="ASPP01003738">
    <property type="protein sequence ID" value="ETO33027.1"/>
    <property type="molecule type" value="Genomic_DNA"/>
</dbReference>
<dbReference type="Proteomes" id="UP000023152">
    <property type="component" value="Unassembled WGS sequence"/>
</dbReference>
<proteinExistence type="predicted"/>
<accession>X6P5Y4</accession>
<dbReference type="PROSITE" id="PS00028">
    <property type="entry name" value="ZINC_FINGER_C2H2_1"/>
    <property type="match status" value="1"/>
</dbReference>
<dbReference type="AlphaFoldDB" id="X6P5Y4"/>
<organism evidence="2 3">
    <name type="scientific">Reticulomyxa filosa</name>
    <dbReference type="NCBI Taxonomy" id="46433"/>
    <lineage>
        <taxon>Eukaryota</taxon>
        <taxon>Sar</taxon>
        <taxon>Rhizaria</taxon>
        <taxon>Retaria</taxon>
        <taxon>Foraminifera</taxon>
        <taxon>Monothalamids</taxon>
        <taxon>Reticulomyxidae</taxon>
        <taxon>Reticulomyxa</taxon>
    </lineage>
</organism>
<dbReference type="SUPFAM" id="SSF56399">
    <property type="entry name" value="ADP-ribosylation"/>
    <property type="match status" value="1"/>
</dbReference>
<evidence type="ECO:0000259" key="1">
    <source>
        <dbReference type="PROSITE" id="PS00028"/>
    </source>
</evidence>
<comment type="caution">
    <text evidence="2">The sequence shown here is derived from an EMBL/GenBank/DDBJ whole genome shotgun (WGS) entry which is preliminary data.</text>
</comment>